<keyword evidence="5 9" id="KW-0227">DNA damage</keyword>
<evidence type="ECO:0000256" key="5">
    <source>
        <dbReference type="ARBA" id="ARBA00022763"/>
    </source>
</evidence>
<comment type="caution">
    <text evidence="12">The sequence shown here is derived from an EMBL/GenBank/DDBJ whole genome shotgun (WGS) entry which is preliminary data.</text>
</comment>
<dbReference type="RefSeq" id="WP_009525338.1">
    <property type="nucleotide sequence ID" value="NZ_JH414551.1"/>
</dbReference>
<dbReference type="InterPro" id="IPR003395">
    <property type="entry name" value="RecF/RecN/SMC_N"/>
</dbReference>
<evidence type="ECO:0000256" key="10">
    <source>
        <dbReference type="SAM" id="Coils"/>
    </source>
</evidence>
<keyword evidence="4" id="KW-0547">Nucleotide-binding</keyword>
<comment type="similarity">
    <text evidence="2 9">Belongs to the RecN family.</text>
</comment>
<dbReference type="GO" id="GO:0006281">
    <property type="term" value="P:DNA repair"/>
    <property type="evidence" value="ECO:0007669"/>
    <property type="project" value="UniProtKB-KW"/>
</dbReference>
<dbReference type="GO" id="GO:0005524">
    <property type="term" value="F:ATP binding"/>
    <property type="evidence" value="ECO:0007669"/>
    <property type="project" value="UniProtKB-KW"/>
</dbReference>
<dbReference type="PIRSF" id="PIRSF003128">
    <property type="entry name" value="RecN"/>
    <property type="match status" value="1"/>
</dbReference>
<name>G9WY52_9FIRM</name>
<dbReference type="GO" id="GO:0043590">
    <property type="term" value="C:bacterial nucleoid"/>
    <property type="evidence" value="ECO:0007669"/>
    <property type="project" value="TreeGrafter"/>
</dbReference>
<sequence length="559" mass="65394">MLKQLYIENFALIDKLELEMENGFTVFTGETGSGKSIMIDAISFAIGKRADKTFVRKGTNKSIIELIFFIKDNMKKLLENMLKEENIDIEDNIIILKREIYSDGRSLCKINSKNVNTSFLKKISSYLINIHGQNEFNELEETNHINILDSYIGLRKMKQFKEYISLYSSYIKLSKEYEDMYSNYDKEKNKRELELLKYQINEIEELKLKKGEDKNIEDRLEIMDKSVKISKCMNGLYEELYRKTNNILKVLRIYMQEFENFSDLDDNLKSISEKLNDEYYNIEELSYEVRDNLGRYDFDEDRKTILEDRYDEINRIYSKYAQGYDKLKEYLQNAYDEVEFYEKYEDKIKDIKRQMSQLDEKLKNISANITSIRTEKKTELEKLIVDELATLGMKNVAFDINISPLDTYNNKGNDNVIFLISFNKGEDTKPFSKIASGGEISRFMLALKNVISSEFEKTMVFDEIDTGISGLASEKVGKKLKDISRVRQVLCITHQGQIASYAQNHIEVFKTEEDDNTLTKAKILSEKERIVEIAKMMDASTDSIKSLEHAKELLSKNSR</sequence>
<evidence type="ECO:0000256" key="7">
    <source>
        <dbReference type="ARBA" id="ARBA00023204"/>
    </source>
</evidence>
<dbReference type="PANTHER" id="PTHR11059:SF0">
    <property type="entry name" value="DNA REPAIR PROTEIN RECN"/>
    <property type="match status" value="1"/>
</dbReference>
<gene>
    <name evidence="12" type="ORF">HMPREF9629_01103</name>
</gene>
<dbReference type="GO" id="GO:0006310">
    <property type="term" value="P:DNA recombination"/>
    <property type="evidence" value="ECO:0007669"/>
    <property type="project" value="InterPro"/>
</dbReference>
<reference evidence="12 13" key="1">
    <citation type="submission" date="2011-08" db="EMBL/GenBank/DDBJ databases">
        <title>The Genome Sequence of Eubacteriaceae bacterium ACC19a.</title>
        <authorList>
            <consortium name="The Broad Institute Genome Sequencing Platform"/>
            <person name="Earl A."/>
            <person name="Ward D."/>
            <person name="Feldgarden M."/>
            <person name="Gevers D."/>
            <person name="Sizova M."/>
            <person name="Hazen A."/>
            <person name="Epstein S."/>
            <person name="Young S.K."/>
            <person name="Zeng Q."/>
            <person name="Gargeya S."/>
            <person name="Fitzgerald M."/>
            <person name="Haas B."/>
            <person name="Abouelleil A."/>
            <person name="Alvarado L."/>
            <person name="Arachchi H.M."/>
            <person name="Berlin A."/>
            <person name="Brown A."/>
            <person name="Chapman S.B."/>
            <person name="Chen Z."/>
            <person name="Dunbar C."/>
            <person name="Freedman E."/>
            <person name="Gearin G."/>
            <person name="Gellesch M."/>
            <person name="Goldberg J."/>
            <person name="Griggs A."/>
            <person name="Gujja S."/>
            <person name="Heiman D."/>
            <person name="Howarth C."/>
            <person name="Larson L."/>
            <person name="Lui A."/>
            <person name="MacDonald P.J.P."/>
            <person name="Montmayeur A."/>
            <person name="Murphy C."/>
            <person name="Neiman D."/>
            <person name="Pearson M."/>
            <person name="Priest M."/>
            <person name="Roberts A."/>
            <person name="Saif S."/>
            <person name="Shea T."/>
            <person name="Shenoy N."/>
            <person name="Sisk P."/>
            <person name="Stolte C."/>
            <person name="Sykes S."/>
            <person name="Wortman J."/>
            <person name="Nusbaum C."/>
            <person name="Birren B."/>
        </authorList>
    </citation>
    <scope>NUCLEOTIDE SEQUENCE [LARGE SCALE GENOMIC DNA]</scope>
    <source>
        <strain evidence="12 13">ACC19a</strain>
    </source>
</reference>
<dbReference type="PATRIC" id="fig|796937.3.peg.295"/>
<dbReference type="GO" id="GO:0009432">
    <property type="term" value="P:SOS response"/>
    <property type="evidence" value="ECO:0007669"/>
    <property type="project" value="TreeGrafter"/>
</dbReference>
<evidence type="ECO:0000259" key="11">
    <source>
        <dbReference type="Pfam" id="PF02463"/>
    </source>
</evidence>
<evidence type="ECO:0000256" key="8">
    <source>
        <dbReference type="ARBA" id="ARBA00033408"/>
    </source>
</evidence>
<evidence type="ECO:0000313" key="12">
    <source>
        <dbReference type="EMBL" id="EHL16556.1"/>
    </source>
</evidence>
<dbReference type="InterPro" id="IPR004604">
    <property type="entry name" value="DNA_recomb/repair_RecN"/>
</dbReference>
<evidence type="ECO:0000256" key="1">
    <source>
        <dbReference type="ARBA" id="ARBA00003618"/>
    </source>
</evidence>
<feature type="coiled-coil region" evidence="10">
    <location>
        <begin position="341"/>
        <end position="375"/>
    </location>
</feature>
<keyword evidence="10" id="KW-0175">Coiled coil</keyword>
<dbReference type="SUPFAM" id="SSF52540">
    <property type="entry name" value="P-loop containing nucleoside triphosphate hydrolases"/>
    <property type="match status" value="1"/>
</dbReference>
<accession>G9WY52</accession>
<evidence type="ECO:0000256" key="3">
    <source>
        <dbReference type="ARBA" id="ARBA00021315"/>
    </source>
</evidence>
<organism evidence="12 13">
    <name type="scientific">Peptoanaerobacter stomatis</name>
    <dbReference type="NCBI Taxonomy" id="796937"/>
    <lineage>
        <taxon>Bacteria</taxon>
        <taxon>Bacillati</taxon>
        <taxon>Bacillota</taxon>
        <taxon>Clostridia</taxon>
        <taxon>Peptostreptococcales</taxon>
        <taxon>Filifactoraceae</taxon>
        <taxon>Peptoanaerobacter</taxon>
    </lineage>
</organism>
<dbReference type="HOGENOM" id="CLU_018297_3_1_9"/>
<dbReference type="CDD" id="cd03241">
    <property type="entry name" value="ABC_RecN"/>
    <property type="match status" value="2"/>
</dbReference>
<dbReference type="Proteomes" id="UP000006437">
    <property type="component" value="Unassembled WGS sequence"/>
</dbReference>
<dbReference type="Gene3D" id="3.40.50.300">
    <property type="entry name" value="P-loop containing nucleotide triphosphate hydrolases"/>
    <property type="match status" value="2"/>
</dbReference>
<dbReference type="NCBIfam" id="TIGR00634">
    <property type="entry name" value="recN"/>
    <property type="match status" value="1"/>
</dbReference>
<evidence type="ECO:0000256" key="4">
    <source>
        <dbReference type="ARBA" id="ARBA00022741"/>
    </source>
</evidence>
<keyword evidence="6" id="KW-0067">ATP-binding</keyword>
<dbReference type="InterPro" id="IPR027417">
    <property type="entry name" value="P-loop_NTPase"/>
</dbReference>
<evidence type="ECO:0000256" key="6">
    <source>
        <dbReference type="ARBA" id="ARBA00022840"/>
    </source>
</evidence>
<feature type="domain" description="RecF/RecN/SMC N-terminal" evidence="11">
    <location>
        <begin position="1"/>
        <end position="513"/>
    </location>
</feature>
<dbReference type="AlphaFoldDB" id="G9WY52"/>
<proteinExistence type="inferred from homology"/>
<evidence type="ECO:0000313" key="13">
    <source>
        <dbReference type="Proteomes" id="UP000006437"/>
    </source>
</evidence>
<keyword evidence="7 9" id="KW-0234">DNA repair</keyword>
<dbReference type="EMBL" id="AFZE01000002">
    <property type="protein sequence ID" value="EHL16556.1"/>
    <property type="molecule type" value="Genomic_DNA"/>
</dbReference>
<protein>
    <recommendedName>
        <fullName evidence="3 9">DNA repair protein RecN</fullName>
    </recommendedName>
    <alternativeName>
        <fullName evidence="8 9">Recombination protein N</fullName>
    </alternativeName>
</protein>
<evidence type="ECO:0000256" key="2">
    <source>
        <dbReference type="ARBA" id="ARBA00009441"/>
    </source>
</evidence>
<dbReference type="BioCyc" id="EBAC796937-HMP:GMGH-1105-MONOMER"/>
<evidence type="ECO:0000256" key="9">
    <source>
        <dbReference type="PIRNR" id="PIRNR003128"/>
    </source>
</evidence>
<comment type="function">
    <text evidence="1 9">May be involved in recombinational repair of damaged DNA.</text>
</comment>
<dbReference type="PANTHER" id="PTHR11059">
    <property type="entry name" value="DNA REPAIR PROTEIN RECN"/>
    <property type="match status" value="1"/>
</dbReference>
<dbReference type="Pfam" id="PF02463">
    <property type="entry name" value="SMC_N"/>
    <property type="match status" value="1"/>
</dbReference>